<dbReference type="Gramene" id="TraesWEE_scaffold_055521_01G000300.1">
    <property type="protein sequence ID" value="TraesWEE_scaffold_055521_01G000300.1"/>
    <property type="gene ID" value="TraesWEE_scaffold_055521_01G000300"/>
</dbReference>
<dbReference type="EnsemblPlants" id="TraesCS4D02G035700.1">
    <property type="protein sequence ID" value="TraesCS4D02G035700.1"/>
    <property type="gene ID" value="TraesCS4D02G035700"/>
</dbReference>
<dbReference type="OMA" id="EIWAARA"/>
<dbReference type="Proteomes" id="UP000019116">
    <property type="component" value="Chromosome 4D"/>
</dbReference>
<dbReference type="GO" id="GO:1903229">
    <property type="term" value="P:xanthosine biosynthetic process"/>
    <property type="evidence" value="ECO:0000318"/>
    <property type="project" value="GO_Central"/>
</dbReference>
<dbReference type="PANTHER" id="PTHR12725">
    <property type="entry name" value="HALOACID DEHALOGENASE-LIKE HYDROLASE"/>
    <property type="match status" value="1"/>
</dbReference>
<dbReference type="Gene3D" id="3.40.50.1000">
    <property type="entry name" value="HAD superfamily/HAD-like"/>
    <property type="match status" value="1"/>
</dbReference>
<dbReference type="STRING" id="4565.A0A3B6JD75"/>
<keyword evidence="2" id="KW-1185">Reference proteome</keyword>
<dbReference type="Gramene" id="TraesCS4D02G035700.1">
    <property type="protein sequence ID" value="TraesCS4D02G035700.1"/>
    <property type="gene ID" value="TraesCS4D02G035700"/>
</dbReference>
<proteinExistence type="predicted"/>
<dbReference type="InterPro" id="IPR036412">
    <property type="entry name" value="HAD-like_sf"/>
</dbReference>
<dbReference type="Gramene" id="TraesCS4D03G0059800.1">
    <property type="protein sequence ID" value="TraesCS4D03G0059800.1.CDS"/>
    <property type="gene ID" value="TraesCS4D03G0059800"/>
</dbReference>
<dbReference type="PROSITE" id="PS51257">
    <property type="entry name" value="PROKAR_LIPOPROTEIN"/>
    <property type="match status" value="1"/>
</dbReference>
<dbReference type="SFLD" id="SFLDG01132">
    <property type="entry name" value="C1.5.3:_5'-Nucleotidase_Like"/>
    <property type="match status" value="1"/>
</dbReference>
<organism evidence="1">
    <name type="scientific">Triticum aestivum</name>
    <name type="common">Wheat</name>
    <dbReference type="NCBI Taxonomy" id="4565"/>
    <lineage>
        <taxon>Eukaryota</taxon>
        <taxon>Viridiplantae</taxon>
        <taxon>Streptophyta</taxon>
        <taxon>Embryophyta</taxon>
        <taxon>Tracheophyta</taxon>
        <taxon>Spermatophyta</taxon>
        <taxon>Magnoliopsida</taxon>
        <taxon>Liliopsida</taxon>
        <taxon>Poales</taxon>
        <taxon>Poaceae</taxon>
        <taxon>BOP clade</taxon>
        <taxon>Pooideae</taxon>
        <taxon>Triticodae</taxon>
        <taxon>Triticeae</taxon>
        <taxon>Triticinae</taxon>
        <taxon>Triticum</taxon>
    </lineage>
</organism>
<dbReference type="InterPro" id="IPR006439">
    <property type="entry name" value="HAD-SF_hydro_IA"/>
</dbReference>
<dbReference type="NCBIfam" id="TIGR01509">
    <property type="entry name" value="HAD-SF-IA-v3"/>
    <property type="match status" value="1"/>
</dbReference>
<dbReference type="Gramene" id="TraesROB_scaffold_118102_01G000200.1">
    <property type="protein sequence ID" value="TraesROB_scaffold_118102_01G000200.1"/>
    <property type="gene ID" value="TraesROB_scaffold_118102_01G000200"/>
</dbReference>
<accession>A0A3B6JD75</accession>
<dbReference type="SMR" id="A0A3B6JD75"/>
<dbReference type="SFLD" id="SFLDG01129">
    <property type="entry name" value="C1.5:_HAD__Beta-PGM__Phosphata"/>
    <property type="match status" value="1"/>
</dbReference>
<dbReference type="Gramene" id="TraesCAD_scaffold_113268_01G000200.1">
    <property type="protein sequence ID" value="TraesCAD_scaffold_113268_01G000200.1"/>
    <property type="gene ID" value="TraesCAD_scaffold_113268_01G000200"/>
</dbReference>
<protein>
    <submittedName>
        <fullName evidence="1">Uncharacterized protein</fullName>
    </submittedName>
</protein>
<dbReference type="PaxDb" id="4565-Traes_4DS_D70F0E360.1"/>
<reference evidence="1" key="1">
    <citation type="submission" date="2018-08" db="EMBL/GenBank/DDBJ databases">
        <authorList>
            <person name="Rossello M."/>
        </authorList>
    </citation>
    <scope>NUCLEOTIDE SEQUENCE [LARGE SCALE GENOMIC DNA]</scope>
    <source>
        <strain evidence="1">cv. Chinese Spring</strain>
    </source>
</reference>
<dbReference type="OrthoDB" id="1065058at2759"/>
<reference evidence="1" key="2">
    <citation type="submission" date="2018-10" db="UniProtKB">
        <authorList>
            <consortium name="EnsemblPlants"/>
        </authorList>
    </citation>
    <scope>IDENTIFICATION</scope>
</reference>
<evidence type="ECO:0000313" key="1">
    <source>
        <dbReference type="EnsemblPlants" id="TraesCS4D02G035700.1"/>
    </source>
</evidence>
<dbReference type="GO" id="GO:0008253">
    <property type="term" value="F:5'-nucleotidase activity"/>
    <property type="evidence" value="ECO:0000318"/>
    <property type="project" value="GO_Central"/>
</dbReference>
<evidence type="ECO:0000313" key="2">
    <source>
        <dbReference type="Proteomes" id="UP000019116"/>
    </source>
</evidence>
<dbReference type="InterPro" id="IPR023214">
    <property type="entry name" value="HAD_sf"/>
</dbReference>
<dbReference type="GO" id="GO:0005829">
    <property type="term" value="C:cytosol"/>
    <property type="evidence" value="ECO:0000318"/>
    <property type="project" value="GO_Central"/>
</dbReference>
<dbReference type="InterPro" id="IPR010237">
    <property type="entry name" value="Pyr-5-nucltdase"/>
</dbReference>
<dbReference type="SUPFAM" id="SSF56784">
    <property type="entry name" value="HAD-like"/>
    <property type="match status" value="1"/>
</dbReference>
<dbReference type="NCBIfam" id="TIGR01993">
    <property type="entry name" value="Pyr-5-nucltdase"/>
    <property type="match status" value="1"/>
</dbReference>
<dbReference type="Pfam" id="PF00702">
    <property type="entry name" value="Hydrolase"/>
    <property type="match status" value="1"/>
</dbReference>
<sequence length="361" mass="38846">MYACVRTQIPCHPLPPFSSSSSSSSSCPRLLALCYLNAPTPPSSFACSSLPLQINHPDSEETLLPCSTADRLLLLAASSPAMAFQSPVSSPFDCLLIDLDDTLYPGNTGIGPALRRNIDEFLVARFGLAADKAAALRADLFRSHGSTLAGLIALGHDVHPDEYHSYVHGRLPYDVIAADPQLAAALQSMPQRKILFTNSDRAHMKRALERLGVDEACFDGVVCFETMNPHLFGEEAEEDEGEAADDVDRPAVVLKPSVHAFVTALRVAGTNPRRTLFLDDSERNIAAGKALGLRTALVGKRARSKEADYALETVGGLRRAIPEIWGGAAADGELQPDHNVEKNKSMRAELDAVIQPTPIQA</sequence>
<dbReference type="SFLD" id="SFLDS00003">
    <property type="entry name" value="Haloacid_Dehalogenase"/>
    <property type="match status" value="1"/>
</dbReference>
<dbReference type="GO" id="GO:0005634">
    <property type="term" value="C:nucleus"/>
    <property type="evidence" value="ECO:0000318"/>
    <property type="project" value="GO_Central"/>
</dbReference>
<dbReference type="AlphaFoldDB" id="A0A3B6JD75"/>
<dbReference type="Gene3D" id="1.10.150.450">
    <property type="match status" value="1"/>
</dbReference>
<name>A0A3B6JD75_WHEAT</name>
<dbReference type="PANTHER" id="PTHR12725:SF81">
    <property type="entry name" value="OS03G0701200 PROTEIN"/>
    <property type="match status" value="1"/>
</dbReference>